<evidence type="ECO:0000313" key="3">
    <source>
        <dbReference type="Proteomes" id="UP000077763"/>
    </source>
</evidence>
<feature type="transmembrane region" description="Helical" evidence="1">
    <location>
        <begin position="54"/>
        <end position="78"/>
    </location>
</feature>
<dbReference type="RefSeq" id="WP_064038463.1">
    <property type="nucleotide sequence ID" value="NZ_LUUH01000090.1"/>
</dbReference>
<feature type="transmembrane region" description="Helical" evidence="1">
    <location>
        <begin position="12"/>
        <end position="34"/>
    </location>
</feature>
<keyword evidence="1" id="KW-0472">Membrane</keyword>
<name>A0A177LXM5_METMH</name>
<protein>
    <recommendedName>
        <fullName evidence="4">DUF4184 family protein</fullName>
    </recommendedName>
</protein>
<evidence type="ECO:0008006" key="4">
    <source>
        <dbReference type="Google" id="ProtNLM"/>
    </source>
</evidence>
<evidence type="ECO:0000256" key="1">
    <source>
        <dbReference type="SAM" id="Phobius"/>
    </source>
</evidence>
<gene>
    <name evidence="2" type="ORF">A1353_22130</name>
</gene>
<dbReference type="AlphaFoldDB" id="A0A177LXM5"/>
<feature type="transmembrane region" description="Helical" evidence="1">
    <location>
        <begin position="99"/>
        <end position="118"/>
    </location>
</feature>
<accession>A0A177LXM5</accession>
<comment type="caution">
    <text evidence="2">The sequence shown here is derived from an EMBL/GenBank/DDBJ whole genome shotgun (WGS) entry which is preliminary data.</text>
</comment>
<evidence type="ECO:0000313" key="2">
    <source>
        <dbReference type="EMBL" id="OAH98090.1"/>
    </source>
</evidence>
<reference evidence="2 3" key="1">
    <citation type="submission" date="2016-03" db="EMBL/GenBank/DDBJ databases">
        <authorList>
            <person name="Ploux O."/>
        </authorList>
    </citation>
    <scope>NUCLEOTIDE SEQUENCE [LARGE SCALE GENOMIC DNA]</scope>
    <source>
        <strain evidence="2 3">R-45371</strain>
    </source>
</reference>
<dbReference type="EMBL" id="LUUH01000090">
    <property type="protein sequence ID" value="OAH98090.1"/>
    <property type="molecule type" value="Genomic_DNA"/>
</dbReference>
<feature type="transmembrane region" description="Helical" evidence="1">
    <location>
        <begin position="146"/>
        <end position="168"/>
    </location>
</feature>
<keyword evidence="1" id="KW-1133">Transmembrane helix</keyword>
<keyword evidence="1" id="KW-0812">Transmembrane</keyword>
<organism evidence="2 3">
    <name type="scientific">Methylomonas methanica</name>
    <dbReference type="NCBI Taxonomy" id="421"/>
    <lineage>
        <taxon>Bacteria</taxon>
        <taxon>Pseudomonadati</taxon>
        <taxon>Pseudomonadota</taxon>
        <taxon>Gammaproteobacteria</taxon>
        <taxon>Methylococcales</taxon>
        <taxon>Methylococcaceae</taxon>
        <taxon>Methylomonas</taxon>
    </lineage>
</organism>
<proteinExistence type="predicted"/>
<sequence>MPFTPFHMGPGTAIKAIFGKYFSLTVFGFAQVMMDIEPLVRMLRGDSILHGVTHTYVGAICIGVFSVLVGKPFCAFLLRFWNAGLKPKYLRWLSTQASIPWTPAIAGAFIGTFSHVFLDSMMHADMQPFAPFKISNELLDFLPVGFLYLICVFLGVFGIFTILLVWAWRKWSIDV</sequence>
<dbReference type="Proteomes" id="UP000077763">
    <property type="component" value="Unassembled WGS sequence"/>
</dbReference>